<organism evidence="1 2">
    <name type="scientific">Pseudomonas syringae pv. actinidiae</name>
    <dbReference type="NCBI Taxonomy" id="103796"/>
    <lineage>
        <taxon>Bacteria</taxon>
        <taxon>Pseudomonadati</taxon>
        <taxon>Pseudomonadota</taxon>
        <taxon>Gammaproteobacteria</taxon>
        <taxon>Pseudomonadales</taxon>
        <taxon>Pseudomonadaceae</taxon>
        <taxon>Pseudomonas</taxon>
        <taxon>Pseudomonas syringae</taxon>
    </lineage>
</organism>
<dbReference type="AlphaFoldDB" id="A0A2V0QJB8"/>
<accession>A0A2V0QJB8</accession>
<evidence type="ECO:0000313" key="1">
    <source>
        <dbReference type="EMBL" id="GBH12974.1"/>
    </source>
</evidence>
<gene>
    <name evidence="1" type="ORF">KPSA1_06451</name>
</gene>
<reference evidence="1 2" key="1">
    <citation type="submission" date="2018-04" db="EMBL/GenBank/DDBJ databases">
        <title>Draft genome sequence of Pseudomonas syringae pv. actinidiae biovar 1 strains isolated from kiwifruit in Kagawa prefecture.</title>
        <authorList>
            <person name="Tabuchi M."/>
            <person name="Saito M."/>
            <person name="Fujiwara S."/>
            <person name="Sasa N."/>
            <person name="Akimitsu K."/>
            <person name="Gomi K."/>
            <person name="Konishi-Sugita S."/>
            <person name="Hamano K."/>
            <person name="Kataoka I."/>
        </authorList>
    </citation>
    <scope>NUCLEOTIDE SEQUENCE [LARGE SCALE GENOMIC DNA]</scope>
    <source>
        <strain evidence="1 2">MAFF212206</strain>
    </source>
</reference>
<protein>
    <submittedName>
        <fullName evidence="1">DNA polymerase III</fullName>
    </submittedName>
</protein>
<comment type="caution">
    <text evidence="1">The sequence shown here is derived from an EMBL/GenBank/DDBJ whole genome shotgun (WGS) entry which is preliminary data.</text>
</comment>
<dbReference type="Proteomes" id="UP000247480">
    <property type="component" value="Unassembled WGS sequence"/>
</dbReference>
<dbReference type="EMBL" id="BGJZ01000334">
    <property type="protein sequence ID" value="GBH12974.1"/>
    <property type="molecule type" value="Genomic_DNA"/>
</dbReference>
<sequence length="76" mass="8590">MVSLKNLCVLAQTEQAFYILSRKFKKHICSPVDEINITFRKEVKMAGKENVVQTAIIVALQGYCERPGMPSVLFSK</sequence>
<proteinExistence type="predicted"/>
<evidence type="ECO:0000313" key="2">
    <source>
        <dbReference type="Proteomes" id="UP000247480"/>
    </source>
</evidence>
<name>A0A2V0QJB8_PSESF</name>